<evidence type="ECO:0000256" key="8">
    <source>
        <dbReference type="SAM" id="SignalP"/>
    </source>
</evidence>
<dbReference type="InterPro" id="IPR005017">
    <property type="entry name" value="OMPP1/FadL/TodX"/>
</dbReference>
<proteinExistence type="inferred from homology"/>
<dbReference type="PANTHER" id="PTHR35093">
    <property type="entry name" value="OUTER MEMBRANE PROTEIN NMB0088-RELATED"/>
    <property type="match status" value="1"/>
</dbReference>
<comment type="subcellular location">
    <subcellularLocation>
        <location evidence="1">Cell outer membrane</location>
        <topology evidence="1">Multi-pass membrane protein</topology>
    </subcellularLocation>
</comment>
<evidence type="ECO:0000256" key="1">
    <source>
        <dbReference type="ARBA" id="ARBA00004571"/>
    </source>
</evidence>
<dbReference type="EMBL" id="DRMS01000354">
    <property type="protein sequence ID" value="HFC93028.1"/>
    <property type="molecule type" value="Genomic_DNA"/>
</dbReference>
<sequence>MLKKSLLAVSLSLSLAAPAVFATNGLAPTGVGQEHKAMGGAAVGNPVNTMSMATNPASASFIGDGWDVELELFKPNRTVTRTAGLPSKTFKGNEKSIFVIPGGGYKKQLNNKYAVGVAVYGNGGMNTEFKSGPSFISSGAAGFPPAGTEIPFSRSTAHSGINLEQLFVSPTLGIKLNENHGVGVSLNLVYQQFKAQGLGSLAGNSSSPSNFTGKGTDSATGVGATVGWMGKLSDTTTMGASYRLETKMGKFKKYKGLFPNQGRMNVPAAFTIGLSHQATPKTKLAIDLQQIYYSKLDSIGNSSTNGKKFGETNGPGFGWDDQTIIKLGIKHQLNPKLALMGGYNHGDSPVKAEDTFFGALTPAVVEDHLSLGFEYKLNKKASVLGSYTHTFSNKVKGDLAKRTPFDLEMDQDAIGIGYSVKF</sequence>
<keyword evidence="6" id="KW-0472">Membrane</keyword>
<accession>A0A7V2T454</accession>
<keyword evidence="4" id="KW-0812">Transmembrane</keyword>
<evidence type="ECO:0000256" key="4">
    <source>
        <dbReference type="ARBA" id="ARBA00022692"/>
    </source>
</evidence>
<dbReference type="AlphaFoldDB" id="A0A7V2T454"/>
<name>A0A7V2T454_LEUMU</name>
<dbReference type="Proteomes" id="UP000885750">
    <property type="component" value="Unassembled WGS sequence"/>
</dbReference>
<dbReference type="Gene3D" id="2.40.160.60">
    <property type="entry name" value="Outer membrane protein transport protein (OMPP1/FadL/TodX)"/>
    <property type="match status" value="1"/>
</dbReference>
<protein>
    <submittedName>
        <fullName evidence="9">Hydrocarbon degradation protein</fullName>
    </submittedName>
</protein>
<feature type="signal peptide" evidence="8">
    <location>
        <begin position="1"/>
        <end position="22"/>
    </location>
</feature>
<evidence type="ECO:0000256" key="2">
    <source>
        <dbReference type="ARBA" id="ARBA00008163"/>
    </source>
</evidence>
<organism evidence="9">
    <name type="scientific">Leucothrix mucor</name>
    <dbReference type="NCBI Taxonomy" id="45248"/>
    <lineage>
        <taxon>Bacteria</taxon>
        <taxon>Pseudomonadati</taxon>
        <taxon>Pseudomonadota</taxon>
        <taxon>Gammaproteobacteria</taxon>
        <taxon>Thiotrichales</taxon>
        <taxon>Thiotrichaceae</taxon>
        <taxon>Leucothrix</taxon>
    </lineage>
</organism>
<reference evidence="9" key="1">
    <citation type="journal article" date="2020" name="mSystems">
        <title>Genome- and Community-Level Interaction Insights into Carbon Utilization and Element Cycling Functions of Hydrothermarchaeota in Hydrothermal Sediment.</title>
        <authorList>
            <person name="Zhou Z."/>
            <person name="Liu Y."/>
            <person name="Xu W."/>
            <person name="Pan J."/>
            <person name="Luo Z.H."/>
            <person name="Li M."/>
        </authorList>
    </citation>
    <scope>NUCLEOTIDE SEQUENCE [LARGE SCALE GENOMIC DNA]</scope>
    <source>
        <strain evidence="9">HyVt-493</strain>
    </source>
</reference>
<dbReference type="GO" id="GO:0015483">
    <property type="term" value="F:long-chain fatty acid transporting porin activity"/>
    <property type="evidence" value="ECO:0007669"/>
    <property type="project" value="TreeGrafter"/>
</dbReference>
<gene>
    <name evidence="9" type="ORF">ENJ51_09470</name>
</gene>
<keyword evidence="3" id="KW-1134">Transmembrane beta strand</keyword>
<dbReference type="PANTHER" id="PTHR35093:SF8">
    <property type="entry name" value="OUTER MEMBRANE PROTEIN NMB0088-RELATED"/>
    <property type="match status" value="1"/>
</dbReference>
<feature type="chain" id="PRO_5031092513" evidence="8">
    <location>
        <begin position="23"/>
        <end position="422"/>
    </location>
</feature>
<keyword evidence="5 8" id="KW-0732">Signal</keyword>
<dbReference type="GO" id="GO:0009279">
    <property type="term" value="C:cell outer membrane"/>
    <property type="evidence" value="ECO:0007669"/>
    <property type="project" value="UniProtKB-SubCell"/>
</dbReference>
<evidence type="ECO:0000256" key="5">
    <source>
        <dbReference type="ARBA" id="ARBA00022729"/>
    </source>
</evidence>
<dbReference type="Pfam" id="PF03349">
    <property type="entry name" value="Toluene_X"/>
    <property type="match status" value="1"/>
</dbReference>
<evidence type="ECO:0000313" key="9">
    <source>
        <dbReference type="EMBL" id="HFC93028.1"/>
    </source>
</evidence>
<dbReference type="SUPFAM" id="SSF56935">
    <property type="entry name" value="Porins"/>
    <property type="match status" value="1"/>
</dbReference>
<comment type="similarity">
    <text evidence="2">Belongs to the OmpP1/FadL family.</text>
</comment>
<comment type="caution">
    <text evidence="9">The sequence shown here is derived from an EMBL/GenBank/DDBJ whole genome shotgun (WGS) entry which is preliminary data.</text>
</comment>
<keyword evidence="7" id="KW-0998">Cell outer membrane</keyword>
<evidence type="ECO:0000256" key="3">
    <source>
        <dbReference type="ARBA" id="ARBA00022452"/>
    </source>
</evidence>
<evidence type="ECO:0000256" key="7">
    <source>
        <dbReference type="ARBA" id="ARBA00023237"/>
    </source>
</evidence>
<evidence type="ECO:0000256" key="6">
    <source>
        <dbReference type="ARBA" id="ARBA00023136"/>
    </source>
</evidence>